<dbReference type="AlphaFoldDB" id="A0A392PRV4"/>
<organism evidence="1 2">
    <name type="scientific">Trifolium medium</name>
    <dbReference type="NCBI Taxonomy" id="97028"/>
    <lineage>
        <taxon>Eukaryota</taxon>
        <taxon>Viridiplantae</taxon>
        <taxon>Streptophyta</taxon>
        <taxon>Embryophyta</taxon>
        <taxon>Tracheophyta</taxon>
        <taxon>Spermatophyta</taxon>
        <taxon>Magnoliopsida</taxon>
        <taxon>eudicotyledons</taxon>
        <taxon>Gunneridae</taxon>
        <taxon>Pentapetalae</taxon>
        <taxon>rosids</taxon>
        <taxon>fabids</taxon>
        <taxon>Fabales</taxon>
        <taxon>Fabaceae</taxon>
        <taxon>Papilionoideae</taxon>
        <taxon>50 kb inversion clade</taxon>
        <taxon>NPAAA clade</taxon>
        <taxon>Hologalegina</taxon>
        <taxon>IRL clade</taxon>
        <taxon>Trifolieae</taxon>
        <taxon>Trifolium</taxon>
    </lineage>
</organism>
<evidence type="ECO:0000313" key="1">
    <source>
        <dbReference type="EMBL" id="MCI14823.1"/>
    </source>
</evidence>
<feature type="non-terminal residue" evidence="1">
    <location>
        <position position="1"/>
    </location>
</feature>
<sequence length="74" mass="8428">YILVTDGFTTLQKNAAPMVFRKTEAGTDRGYLTRRPGFCCRYVGGFSRFADAGQRDRCGEINFCILELEFLSYL</sequence>
<proteinExistence type="predicted"/>
<accession>A0A392PRV4</accession>
<dbReference type="EMBL" id="LXQA010093939">
    <property type="protein sequence ID" value="MCI14823.1"/>
    <property type="molecule type" value="Genomic_DNA"/>
</dbReference>
<name>A0A392PRV4_9FABA</name>
<protein>
    <submittedName>
        <fullName evidence="1">Uncharacterized protein</fullName>
    </submittedName>
</protein>
<comment type="caution">
    <text evidence="1">The sequence shown here is derived from an EMBL/GenBank/DDBJ whole genome shotgun (WGS) entry which is preliminary data.</text>
</comment>
<evidence type="ECO:0000313" key="2">
    <source>
        <dbReference type="Proteomes" id="UP000265520"/>
    </source>
</evidence>
<dbReference type="Proteomes" id="UP000265520">
    <property type="component" value="Unassembled WGS sequence"/>
</dbReference>
<reference evidence="1 2" key="1">
    <citation type="journal article" date="2018" name="Front. Plant Sci.">
        <title>Red Clover (Trifolium pratense) and Zigzag Clover (T. medium) - A Picture of Genomic Similarities and Differences.</title>
        <authorList>
            <person name="Dluhosova J."/>
            <person name="Istvanek J."/>
            <person name="Nedelnik J."/>
            <person name="Repkova J."/>
        </authorList>
    </citation>
    <scope>NUCLEOTIDE SEQUENCE [LARGE SCALE GENOMIC DNA]</scope>
    <source>
        <strain evidence="2">cv. 10/8</strain>
        <tissue evidence="1">Leaf</tissue>
    </source>
</reference>
<keyword evidence="2" id="KW-1185">Reference proteome</keyword>